<dbReference type="AlphaFoldDB" id="A0A930UV37"/>
<organism evidence="1 2">
    <name type="scientific">Nocardioides acrostichi</name>
    <dbReference type="NCBI Taxonomy" id="2784339"/>
    <lineage>
        <taxon>Bacteria</taxon>
        <taxon>Bacillati</taxon>
        <taxon>Actinomycetota</taxon>
        <taxon>Actinomycetes</taxon>
        <taxon>Propionibacteriales</taxon>
        <taxon>Nocardioidaceae</taxon>
        <taxon>Nocardioides</taxon>
    </lineage>
</organism>
<reference evidence="1" key="1">
    <citation type="submission" date="2020-11" db="EMBL/GenBank/DDBJ databases">
        <title>Nocardioides sp. CBS4Y-1, whole genome shotgun sequence.</title>
        <authorList>
            <person name="Tuo L."/>
        </authorList>
    </citation>
    <scope>NUCLEOTIDE SEQUENCE</scope>
    <source>
        <strain evidence="1">CBS4Y-1</strain>
    </source>
</reference>
<accession>A0A930UV37</accession>
<name>A0A930UV37_9ACTN</name>
<proteinExistence type="predicted"/>
<comment type="caution">
    <text evidence="1">The sequence shown here is derived from an EMBL/GenBank/DDBJ whole genome shotgun (WGS) entry which is preliminary data.</text>
</comment>
<evidence type="ECO:0000313" key="2">
    <source>
        <dbReference type="Proteomes" id="UP000656804"/>
    </source>
</evidence>
<keyword evidence="2" id="KW-1185">Reference proteome</keyword>
<dbReference type="InterPro" id="IPR021449">
    <property type="entry name" value="DUF3099"/>
</dbReference>
<dbReference type="Pfam" id="PF11298">
    <property type="entry name" value="DUF3099"/>
    <property type="match status" value="1"/>
</dbReference>
<protein>
    <submittedName>
        <fullName evidence="1">DUF3099 domain-containing protein</fullName>
    </submittedName>
</protein>
<dbReference type="Proteomes" id="UP000656804">
    <property type="component" value="Unassembled WGS sequence"/>
</dbReference>
<gene>
    <name evidence="1" type="ORF">ISG29_00580</name>
</gene>
<evidence type="ECO:0000313" key="1">
    <source>
        <dbReference type="EMBL" id="MBF4160167.1"/>
    </source>
</evidence>
<dbReference type="EMBL" id="JADIVZ010000001">
    <property type="protein sequence ID" value="MBF4160167.1"/>
    <property type="molecule type" value="Genomic_DNA"/>
</dbReference>
<sequence length="55" mass="5754">MRRYAWVMGTCLTLWLLAIFVVRLYSIPAAVVMCAVACVLPPIAAVVANAGSSGG</sequence>